<proteinExistence type="predicted"/>
<evidence type="ECO:0000313" key="2">
    <source>
        <dbReference type="EMBL" id="GBP38651.1"/>
    </source>
</evidence>
<dbReference type="Proteomes" id="UP000299102">
    <property type="component" value="Unassembled WGS sequence"/>
</dbReference>
<evidence type="ECO:0000313" key="3">
    <source>
        <dbReference type="Proteomes" id="UP000299102"/>
    </source>
</evidence>
<gene>
    <name evidence="2" type="ORF">EVAR_27838_1</name>
</gene>
<feature type="compositionally biased region" description="Basic residues" evidence="1">
    <location>
        <begin position="56"/>
        <end position="72"/>
    </location>
</feature>
<evidence type="ECO:0000256" key="1">
    <source>
        <dbReference type="SAM" id="MobiDB-lite"/>
    </source>
</evidence>
<feature type="region of interest" description="Disordered" evidence="1">
    <location>
        <begin position="21"/>
        <end position="76"/>
    </location>
</feature>
<name>A0A4C1VJE3_EUMVA</name>
<organism evidence="2 3">
    <name type="scientific">Eumeta variegata</name>
    <name type="common">Bagworm moth</name>
    <name type="synonym">Eumeta japonica</name>
    <dbReference type="NCBI Taxonomy" id="151549"/>
    <lineage>
        <taxon>Eukaryota</taxon>
        <taxon>Metazoa</taxon>
        <taxon>Ecdysozoa</taxon>
        <taxon>Arthropoda</taxon>
        <taxon>Hexapoda</taxon>
        <taxon>Insecta</taxon>
        <taxon>Pterygota</taxon>
        <taxon>Neoptera</taxon>
        <taxon>Endopterygota</taxon>
        <taxon>Lepidoptera</taxon>
        <taxon>Glossata</taxon>
        <taxon>Ditrysia</taxon>
        <taxon>Tineoidea</taxon>
        <taxon>Psychidae</taxon>
        <taxon>Oiketicinae</taxon>
        <taxon>Eumeta</taxon>
    </lineage>
</organism>
<reference evidence="2 3" key="1">
    <citation type="journal article" date="2019" name="Commun. Biol.">
        <title>The bagworm genome reveals a unique fibroin gene that provides high tensile strength.</title>
        <authorList>
            <person name="Kono N."/>
            <person name="Nakamura H."/>
            <person name="Ohtoshi R."/>
            <person name="Tomita M."/>
            <person name="Numata K."/>
            <person name="Arakawa K."/>
        </authorList>
    </citation>
    <scope>NUCLEOTIDE SEQUENCE [LARGE SCALE GENOMIC DNA]</scope>
</reference>
<keyword evidence="3" id="KW-1185">Reference proteome</keyword>
<comment type="caution">
    <text evidence="2">The sequence shown here is derived from an EMBL/GenBank/DDBJ whole genome shotgun (WGS) entry which is preliminary data.</text>
</comment>
<feature type="compositionally biased region" description="Acidic residues" evidence="1">
    <location>
        <begin position="32"/>
        <end position="45"/>
    </location>
</feature>
<protein>
    <submittedName>
        <fullName evidence="2">Uncharacterized protein</fullName>
    </submittedName>
</protein>
<dbReference type="AlphaFoldDB" id="A0A4C1VJE3"/>
<accession>A0A4C1VJE3</accession>
<sequence length="187" mass="20453">MQSVGALTCARRWGGLRGCTRGGSVRRGGGAEEGDDVEPETEAAIDEARTRLGSRAPRRRHLRAPHKHHRGPRTPPHCTMYVYRFEVVTTIIAVSVSTFENDSLSCSTSHERDGIRVCRADGRTSDGASAAALLSGTGRRRRHTVGLPPHEDRCRRTTRNVISMSSSDGTFEQSTDIEIGIEGPREC</sequence>
<dbReference type="EMBL" id="BGZK01000352">
    <property type="protein sequence ID" value="GBP38651.1"/>
    <property type="molecule type" value="Genomic_DNA"/>
</dbReference>